<keyword evidence="6" id="KW-0804">Transcription</keyword>
<evidence type="ECO:0000259" key="9">
    <source>
        <dbReference type="PROSITE" id="PS50157"/>
    </source>
</evidence>
<evidence type="ECO:0000256" key="4">
    <source>
        <dbReference type="ARBA" id="ARBA00022833"/>
    </source>
</evidence>
<organism evidence="10 11">
    <name type="scientific">Caerostris darwini</name>
    <dbReference type="NCBI Taxonomy" id="1538125"/>
    <lineage>
        <taxon>Eukaryota</taxon>
        <taxon>Metazoa</taxon>
        <taxon>Ecdysozoa</taxon>
        <taxon>Arthropoda</taxon>
        <taxon>Chelicerata</taxon>
        <taxon>Arachnida</taxon>
        <taxon>Araneae</taxon>
        <taxon>Araneomorphae</taxon>
        <taxon>Entelegynae</taxon>
        <taxon>Araneoidea</taxon>
        <taxon>Araneidae</taxon>
        <taxon>Caerostris</taxon>
    </lineage>
</organism>
<keyword evidence="11" id="KW-1185">Reference proteome</keyword>
<dbReference type="GO" id="GO:0008270">
    <property type="term" value="F:zinc ion binding"/>
    <property type="evidence" value="ECO:0007669"/>
    <property type="project" value="UniProtKB-KW"/>
</dbReference>
<evidence type="ECO:0000256" key="3">
    <source>
        <dbReference type="ARBA" id="ARBA00022771"/>
    </source>
</evidence>
<evidence type="ECO:0000313" key="10">
    <source>
        <dbReference type="EMBL" id="GIY41189.1"/>
    </source>
</evidence>
<evidence type="ECO:0000313" key="11">
    <source>
        <dbReference type="Proteomes" id="UP001054837"/>
    </source>
</evidence>
<dbReference type="PROSITE" id="PS00028">
    <property type="entry name" value="ZINC_FINGER_C2H2_1"/>
    <property type="match status" value="3"/>
</dbReference>
<comment type="caution">
    <text evidence="10">The sequence shown here is derived from an EMBL/GenBank/DDBJ whole genome shotgun (WGS) entry which is preliminary data.</text>
</comment>
<feature type="domain" description="C2H2-type" evidence="9">
    <location>
        <begin position="389"/>
        <end position="414"/>
    </location>
</feature>
<feature type="compositionally biased region" description="Basic residues" evidence="8">
    <location>
        <begin position="312"/>
        <end position="324"/>
    </location>
</feature>
<evidence type="ECO:0000256" key="5">
    <source>
        <dbReference type="ARBA" id="ARBA00023015"/>
    </source>
</evidence>
<dbReference type="PANTHER" id="PTHR23235:SF158">
    <property type="entry name" value="C2H2-TYPE DOMAIN-CONTAINING PROTEIN"/>
    <property type="match status" value="1"/>
</dbReference>
<dbReference type="PROSITE" id="PS50157">
    <property type="entry name" value="ZINC_FINGER_C2H2_2"/>
    <property type="match status" value="3"/>
</dbReference>
<dbReference type="Pfam" id="PF00096">
    <property type="entry name" value="zf-C2H2"/>
    <property type="match status" value="3"/>
</dbReference>
<keyword evidence="2" id="KW-0677">Repeat</keyword>
<sequence>MSVATGNPVAEDLRWQTPYGSGRNPAGVEMASEMADFHDMWQDIESVLLDESGAPESRAQMYFCNSEANSLTYTKSTPHSEVTPTAAMHASSTTSYAYHHPHSQHLQHIAQQQHQYINQTNSMASGKYQPPNGPNGYSFGHYRNDFKREMIGNCPNAAFDSSNYPNLHNGYSTDNKHDPMLNSSIIYNGQTGLYNGTMVGLQSHMSPPASPENSNIHNSYGQTPVPVDGYTAVGTGPHTARTPVITGYGYNMTNGMAPPAHLRMMTPPSSPNLADLLAGTSGSAMPYGMARPHVNHPPSQLLPTGLGTLPTTKHRRGRRSTGRKKITVHTCSHQGCTKTYTKSSHLKAHLRTHTGEKPYHCSWKGCGWKFARSDELTRHYRKHTGDRPFQCRLCERAFSRSDHLSLHMKRHASV</sequence>
<dbReference type="InterPro" id="IPR013087">
    <property type="entry name" value="Znf_C2H2_type"/>
</dbReference>
<feature type="compositionally biased region" description="Low complexity" evidence="8">
    <location>
        <begin position="301"/>
        <end position="311"/>
    </location>
</feature>
<feature type="domain" description="C2H2-type" evidence="9">
    <location>
        <begin position="359"/>
        <end position="388"/>
    </location>
</feature>
<keyword evidence="4" id="KW-0862">Zinc</keyword>
<keyword evidence="3 7" id="KW-0863">Zinc-finger</keyword>
<dbReference type="GO" id="GO:0000981">
    <property type="term" value="F:DNA-binding transcription factor activity, RNA polymerase II-specific"/>
    <property type="evidence" value="ECO:0007669"/>
    <property type="project" value="TreeGrafter"/>
</dbReference>
<evidence type="ECO:0000256" key="7">
    <source>
        <dbReference type="PROSITE-ProRule" id="PRU00042"/>
    </source>
</evidence>
<feature type="region of interest" description="Disordered" evidence="8">
    <location>
        <begin position="1"/>
        <end position="21"/>
    </location>
</feature>
<keyword evidence="1" id="KW-0479">Metal-binding</keyword>
<feature type="region of interest" description="Disordered" evidence="8">
    <location>
        <begin position="297"/>
        <end position="324"/>
    </location>
</feature>
<feature type="domain" description="C2H2-type" evidence="9">
    <location>
        <begin position="329"/>
        <end position="358"/>
    </location>
</feature>
<keyword evidence="5" id="KW-0805">Transcription regulation</keyword>
<dbReference type="InterPro" id="IPR036236">
    <property type="entry name" value="Znf_C2H2_sf"/>
</dbReference>
<name>A0AAV4T666_9ARAC</name>
<protein>
    <submittedName>
        <fullName evidence="10">Krueppel-like factor 2</fullName>
    </submittedName>
</protein>
<evidence type="ECO:0000256" key="8">
    <source>
        <dbReference type="SAM" id="MobiDB-lite"/>
    </source>
</evidence>
<gene>
    <name evidence="10" type="primary">KLF2_0</name>
    <name evidence="10" type="ORF">CDAR_573891</name>
</gene>
<dbReference type="PANTHER" id="PTHR23235">
    <property type="entry name" value="KRUEPPEL-LIKE TRANSCRIPTION FACTOR"/>
    <property type="match status" value="1"/>
</dbReference>
<evidence type="ECO:0000256" key="2">
    <source>
        <dbReference type="ARBA" id="ARBA00022737"/>
    </source>
</evidence>
<accession>A0AAV4T666</accession>
<proteinExistence type="predicted"/>
<dbReference type="SUPFAM" id="SSF57667">
    <property type="entry name" value="beta-beta-alpha zinc fingers"/>
    <property type="match status" value="2"/>
</dbReference>
<dbReference type="EMBL" id="BPLQ01009039">
    <property type="protein sequence ID" value="GIY41189.1"/>
    <property type="molecule type" value="Genomic_DNA"/>
</dbReference>
<evidence type="ECO:0000256" key="1">
    <source>
        <dbReference type="ARBA" id="ARBA00022723"/>
    </source>
</evidence>
<evidence type="ECO:0000256" key="6">
    <source>
        <dbReference type="ARBA" id="ARBA00023163"/>
    </source>
</evidence>
<dbReference type="Gene3D" id="3.30.160.60">
    <property type="entry name" value="Classic Zinc Finger"/>
    <property type="match status" value="3"/>
</dbReference>
<dbReference type="Proteomes" id="UP001054837">
    <property type="component" value="Unassembled WGS sequence"/>
</dbReference>
<dbReference type="AlphaFoldDB" id="A0AAV4T666"/>
<reference evidence="10 11" key="1">
    <citation type="submission" date="2021-06" db="EMBL/GenBank/DDBJ databases">
        <title>Caerostris darwini draft genome.</title>
        <authorList>
            <person name="Kono N."/>
            <person name="Arakawa K."/>
        </authorList>
    </citation>
    <scope>NUCLEOTIDE SEQUENCE [LARGE SCALE GENOMIC DNA]</scope>
</reference>
<dbReference type="GO" id="GO:0000978">
    <property type="term" value="F:RNA polymerase II cis-regulatory region sequence-specific DNA binding"/>
    <property type="evidence" value="ECO:0007669"/>
    <property type="project" value="TreeGrafter"/>
</dbReference>
<dbReference type="FunFam" id="3.30.160.60:FF:000032">
    <property type="entry name" value="Krueppel-like factor 4"/>
    <property type="match status" value="1"/>
</dbReference>
<dbReference type="SMART" id="SM00355">
    <property type="entry name" value="ZnF_C2H2"/>
    <property type="match status" value="3"/>
</dbReference>